<evidence type="ECO:0000256" key="2">
    <source>
        <dbReference type="ARBA" id="ARBA00022670"/>
    </source>
</evidence>
<evidence type="ECO:0000313" key="6">
    <source>
        <dbReference type="EMBL" id="SBW04064.1"/>
    </source>
</evidence>
<reference evidence="6" key="1">
    <citation type="submission" date="2016-04" db="EMBL/GenBank/DDBJ databases">
        <authorList>
            <person name="Evans L.H."/>
            <person name="Alamgir A."/>
            <person name="Owens N."/>
            <person name="Weber N.D."/>
            <person name="Virtaneva K."/>
            <person name="Barbian K."/>
            <person name="Babar A."/>
            <person name="Rosenke K."/>
        </authorList>
    </citation>
    <scope>NUCLEOTIDE SEQUENCE</scope>
    <source>
        <strain evidence="6">86-1</strain>
    </source>
</reference>
<dbReference type="Gene3D" id="3.90.1720.10">
    <property type="entry name" value="endopeptidase domain like (from Nostoc punctiforme)"/>
    <property type="match status" value="1"/>
</dbReference>
<keyword evidence="4" id="KW-0788">Thiol protease</keyword>
<dbReference type="PANTHER" id="PTHR47053:SF1">
    <property type="entry name" value="MUREIN DD-ENDOPEPTIDASE MEPH-RELATED"/>
    <property type="match status" value="1"/>
</dbReference>
<dbReference type="GO" id="GO:0008234">
    <property type="term" value="F:cysteine-type peptidase activity"/>
    <property type="evidence" value="ECO:0007669"/>
    <property type="project" value="UniProtKB-KW"/>
</dbReference>
<evidence type="ECO:0000256" key="4">
    <source>
        <dbReference type="ARBA" id="ARBA00022807"/>
    </source>
</evidence>
<evidence type="ECO:0000256" key="1">
    <source>
        <dbReference type="ARBA" id="ARBA00007074"/>
    </source>
</evidence>
<keyword evidence="2" id="KW-0645">Protease</keyword>
<dbReference type="PROSITE" id="PS51935">
    <property type="entry name" value="NLPC_P60"/>
    <property type="match status" value="1"/>
</dbReference>
<dbReference type="InterPro" id="IPR051202">
    <property type="entry name" value="Peptidase_C40"/>
</dbReference>
<dbReference type="Pfam" id="PF00877">
    <property type="entry name" value="NLPC_P60"/>
    <property type="match status" value="1"/>
</dbReference>
<dbReference type="PANTHER" id="PTHR47053">
    <property type="entry name" value="MUREIN DD-ENDOPEPTIDASE MEPH-RELATED"/>
    <property type="match status" value="1"/>
</dbReference>
<dbReference type="InterPro" id="IPR038765">
    <property type="entry name" value="Papain-like_cys_pep_sf"/>
</dbReference>
<sequence>MRINNITKLVTATLIFLSACQNKEEKTPYPELNALVDSVRMKYVPDRRDNVYDIKVVENEGKPVIKGVTSLNEAKVDLLEQIRKSNPAAIDSISVLPDETVGEKTYGVINVSVADARMGASYAAEMGTQLLLGAPVQVLQHDDWWRIKSAEGYVAWTTGGSFVRMTKDDFNKWITAKKIIFTGDYGFGYENPDEKKQRVSDLAFGNMLKLEADNGRFYKVSYPDGRIAYVLKSQSKPYEEWLTSVKLTEESILEKALSLKGIPYTWGGTSVKGMDCSGFTKTVMLMHGIILMRDASQQVKTGIPVDISNGYENLRPGDLMFFGKKAQEGKKERIRHVAFYKGDKEFIHASGYIRINSLDSTKANYDELNTREFVRASRVIGAVDTKGIWSINNSPLYKEQR</sequence>
<dbReference type="EMBL" id="FLUM01000003">
    <property type="protein sequence ID" value="SBW04064.1"/>
    <property type="molecule type" value="Genomic_DNA"/>
</dbReference>
<dbReference type="InterPro" id="IPR000064">
    <property type="entry name" value="NLP_P60_dom"/>
</dbReference>
<dbReference type="Gene3D" id="2.30.30.40">
    <property type="entry name" value="SH3 Domains"/>
    <property type="match status" value="2"/>
</dbReference>
<feature type="domain" description="NlpC/P60" evidence="5">
    <location>
        <begin position="246"/>
        <end position="380"/>
    </location>
</feature>
<proteinExistence type="inferred from homology"/>
<dbReference type="RefSeq" id="WP_296942810.1">
    <property type="nucleotide sequence ID" value="NZ_LT599032.1"/>
</dbReference>
<protein>
    <recommendedName>
        <fullName evidence="5">NlpC/P60 domain-containing protein</fullName>
    </recommendedName>
</protein>
<evidence type="ECO:0000256" key="3">
    <source>
        <dbReference type="ARBA" id="ARBA00022801"/>
    </source>
</evidence>
<dbReference type="GO" id="GO:0006508">
    <property type="term" value="P:proteolysis"/>
    <property type="evidence" value="ECO:0007669"/>
    <property type="project" value="UniProtKB-KW"/>
</dbReference>
<evidence type="ECO:0000259" key="5">
    <source>
        <dbReference type="PROSITE" id="PS51935"/>
    </source>
</evidence>
<dbReference type="SUPFAM" id="SSF54001">
    <property type="entry name" value="Cysteine proteinases"/>
    <property type="match status" value="1"/>
</dbReference>
<comment type="similarity">
    <text evidence="1">Belongs to the peptidase C40 family.</text>
</comment>
<dbReference type="AlphaFoldDB" id="A0A212JX61"/>
<accession>A0A212JX61</accession>
<name>A0A212JX61_9BACT</name>
<dbReference type="PROSITE" id="PS51257">
    <property type="entry name" value="PROKAR_LIPOPROTEIN"/>
    <property type="match status" value="1"/>
</dbReference>
<gene>
    <name evidence="6" type="ORF">KL86DYS1_30741</name>
</gene>
<keyword evidence="3" id="KW-0378">Hydrolase</keyword>
<organism evidence="6">
    <name type="scientific">uncultured Dysgonomonas sp</name>
    <dbReference type="NCBI Taxonomy" id="206096"/>
    <lineage>
        <taxon>Bacteria</taxon>
        <taxon>Pseudomonadati</taxon>
        <taxon>Bacteroidota</taxon>
        <taxon>Bacteroidia</taxon>
        <taxon>Bacteroidales</taxon>
        <taxon>Dysgonomonadaceae</taxon>
        <taxon>Dysgonomonas</taxon>
        <taxon>environmental samples</taxon>
    </lineage>
</organism>